<dbReference type="AlphaFoldDB" id="A0A101LZF3"/>
<evidence type="ECO:0000313" key="1">
    <source>
        <dbReference type="EMBL" id="KUM48043.1"/>
    </source>
</evidence>
<comment type="caution">
    <text evidence="1">The sequence shown here is derived from an EMBL/GenBank/DDBJ whole genome shotgun (WGS) entry which is preliminary data.</text>
</comment>
<organism evidence="1">
    <name type="scientific">Picea glauca</name>
    <name type="common">White spruce</name>
    <name type="synonym">Pinus glauca</name>
    <dbReference type="NCBI Taxonomy" id="3330"/>
    <lineage>
        <taxon>Eukaryota</taxon>
        <taxon>Viridiplantae</taxon>
        <taxon>Streptophyta</taxon>
        <taxon>Embryophyta</taxon>
        <taxon>Tracheophyta</taxon>
        <taxon>Spermatophyta</taxon>
        <taxon>Pinopsida</taxon>
        <taxon>Pinidae</taxon>
        <taxon>Conifers I</taxon>
        <taxon>Pinales</taxon>
        <taxon>Pinaceae</taxon>
        <taxon>Picea</taxon>
    </lineage>
</organism>
<name>A0A101LZF3_PICGL</name>
<reference evidence="1" key="1">
    <citation type="journal article" date="2015" name="Genome Biol. Evol.">
        <title>Organellar Genomes of White Spruce (Picea glauca): Assembly and Annotation.</title>
        <authorList>
            <person name="Jackman S.D."/>
            <person name="Warren R.L."/>
            <person name="Gibb E.A."/>
            <person name="Vandervalk B.P."/>
            <person name="Mohamadi H."/>
            <person name="Chu J."/>
            <person name="Raymond A."/>
            <person name="Pleasance S."/>
            <person name="Coope R."/>
            <person name="Wildung M.R."/>
            <person name="Ritland C.E."/>
            <person name="Bousquet J."/>
            <person name="Jones S.J."/>
            <person name="Bohlmann J."/>
            <person name="Birol I."/>
        </authorList>
    </citation>
    <scope>NUCLEOTIDE SEQUENCE [LARGE SCALE GENOMIC DNA]</scope>
    <source>
        <tissue evidence="1">Flushing bud</tissue>
    </source>
</reference>
<keyword evidence="1" id="KW-0496">Mitochondrion</keyword>
<geneLocation type="mitochondrion" evidence="1"/>
<gene>
    <name evidence="1" type="ORF">ABT39_MTgene5039</name>
</gene>
<proteinExistence type="predicted"/>
<accession>A0A101LZF3</accession>
<sequence length="58" mass="6659">MPDEFHDSPTITSEACLTNMRHTHMPGLDRETIPMHTCLMKPHPLHLMLGLSHHACMR</sequence>
<protein>
    <submittedName>
        <fullName evidence="1">Uncharacterized protein</fullName>
    </submittedName>
</protein>
<dbReference type="EMBL" id="LKAM01000006">
    <property type="protein sequence ID" value="KUM48043.1"/>
    <property type="molecule type" value="Genomic_DNA"/>
</dbReference>